<dbReference type="PANTHER" id="PTHR35317:SF27">
    <property type="entry name" value="RETROVIRUS-RELATED POL POLYPROTEIN FROM TRANSPOSON TNT 1-94"/>
    <property type="match status" value="1"/>
</dbReference>
<proteinExistence type="predicted"/>
<evidence type="ECO:0000313" key="1">
    <source>
        <dbReference type="EMBL" id="KAH0757338.1"/>
    </source>
</evidence>
<dbReference type="PANTHER" id="PTHR35317">
    <property type="entry name" value="OS04G0629600 PROTEIN"/>
    <property type="match status" value="1"/>
</dbReference>
<dbReference type="EMBL" id="JAIVGD010000015">
    <property type="protein sequence ID" value="KAH0757338.1"/>
    <property type="molecule type" value="Genomic_DNA"/>
</dbReference>
<gene>
    <name evidence="1" type="ORF">KY290_020831</name>
</gene>
<dbReference type="Pfam" id="PF14223">
    <property type="entry name" value="Retrotran_gag_2"/>
    <property type="match status" value="1"/>
</dbReference>
<protein>
    <submittedName>
        <fullName evidence="1">Uncharacterized protein</fullName>
    </submittedName>
</protein>
<comment type="caution">
    <text evidence="1">The sequence shown here is derived from an EMBL/GenBank/DDBJ whole genome shotgun (WGS) entry which is preliminary data.</text>
</comment>
<dbReference type="Proteomes" id="UP000826656">
    <property type="component" value="Unassembled WGS sequence"/>
</dbReference>
<accession>A0ABQ7UZS9</accession>
<keyword evidence="2" id="KW-1185">Reference proteome</keyword>
<reference evidence="1 2" key="1">
    <citation type="journal article" date="2021" name="bioRxiv">
        <title>Chromosome-scale and haplotype-resolved genome assembly of a tetraploid potato cultivar.</title>
        <authorList>
            <person name="Sun H."/>
            <person name="Jiao W.-B."/>
            <person name="Krause K."/>
            <person name="Campoy J.A."/>
            <person name="Goel M."/>
            <person name="Folz-Donahue K."/>
            <person name="Kukat C."/>
            <person name="Huettel B."/>
            <person name="Schneeberger K."/>
        </authorList>
    </citation>
    <scope>NUCLEOTIDE SEQUENCE [LARGE SCALE GENOMIC DNA]</scope>
    <source>
        <strain evidence="1">SolTubOtavaFocal</strain>
        <tissue evidence="1">Leaves</tissue>
    </source>
</reference>
<evidence type="ECO:0000313" key="2">
    <source>
        <dbReference type="Proteomes" id="UP000826656"/>
    </source>
</evidence>
<name>A0ABQ7UZS9_SOLTU</name>
<organism evidence="1 2">
    <name type="scientific">Solanum tuberosum</name>
    <name type="common">Potato</name>
    <dbReference type="NCBI Taxonomy" id="4113"/>
    <lineage>
        <taxon>Eukaryota</taxon>
        <taxon>Viridiplantae</taxon>
        <taxon>Streptophyta</taxon>
        <taxon>Embryophyta</taxon>
        <taxon>Tracheophyta</taxon>
        <taxon>Spermatophyta</taxon>
        <taxon>Magnoliopsida</taxon>
        <taxon>eudicotyledons</taxon>
        <taxon>Gunneridae</taxon>
        <taxon>Pentapetalae</taxon>
        <taxon>asterids</taxon>
        <taxon>lamiids</taxon>
        <taxon>Solanales</taxon>
        <taxon>Solanaceae</taxon>
        <taxon>Solanoideae</taxon>
        <taxon>Solaneae</taxon>
        <taxon>Solanum</taxon>
    </lineage>
</organism>
<sequence>MKKKYQGKARAKRAQLQTLRAEFETLYMKLGESVSVYFSRTMTIANKMHIHRERLEDITIVEKIIRSMLPKFNLLSAPLKSPKIWILFT</sequence>